<accession>A0A0A8XQL0</accession>
<dbReference type="EMBL" id="GBRH01282975">
    <property type="protein sequence ID" value="JAD14920.1"/>
    <property type="molecule type" value="Transcribed_RNA"/>
</dbReference>
<organism evidence="2">
    <name type="scientific">Arundo donax</name>
    <name type="common">Giant reed</name>
    <name type="synonym">Donax arundinaceus</name>
    <dbReference type="NCBI Taxonomy" id="35708"/>
    <lineage>
        <taxon>Eukaryota</taxon>
        <taxon>Viridiplantae</taxon>
        <taxon>Streptophyta</taxon>
        <taxon>Embryophyta</taxon>
        <taxon>Tracheophyta</taxon>
        <taxon>Spermatophyta</taxon>
        <taxon>Magnoliopsida</taxon>
        <taxon>Liliopsida</taxon>
        <taxon>Poales</taxon>
        <taxon>Poaceae</taxon>
        <taxon>PACMAD clade</taxon>
        <taxon>Arundinoideae</taxon>
        <taxon>Arundineae</taxon>
        <taxon>Arundo</taxon>
    </lineage>
</organism>
<name>A0A0A8XQL0_ARUDO</name>
<sequence>MDLHSTQPSQSPSRGRGRGGG</sequence>
<evidence type="ECO:0000256" key="1">
    <source>
        <dbReference type="SAM" id="MobiDB-lite"/>
    </source>
</evidence>
<dbReference type="AlphaFoldDB" id="A0A0A8XQL0"/>
<reference evidence="2" key="1">
    <citation type="submission" date="2014-09" db="EMBL/GenBank/DDBJ databases">
        <authorList>
            <person name="Magalhaes I.L.F."/>
            <person name="Oliveira U."/>
            <person name="Santos F.R."/>
            <person name="Vidigal T.H.D.A."/>
            <person name="Brescovit A.D."/>
            <person name="Santos A.J."/>
        </authorList>
    </citation>
    <scope>NUCLEOTIDE SEQUENCE</scope>
    <source>
        <tissue evidence="2">Shoot tissue taken approximately 20 cm above the soil surface</tissue>
    </source>
</reference>
<proteinExistence type="predicted"/>
<evidence type="ECO:0000313" key="2">
    <source>
        <dbReference type="EMBL" id="JAD14920.1"/>
    </source>
</evidence>
<feature type="compositionally biased region" description="Polar residues" evidence="1">
    <location>
        <begin position="1"/>
        <end position="13"/>
    </location>
</feature>
<protein>
    <submittedName>
        <fullName evidence="2">Uncharacterized protein</fullName>
    </submittedName>
</protein>
<feature type="region of interest" description="Disordered" evidence="1">
    <location>
        <begin position="1"/>
        <end position="21"/>
    </location>
</feature>
<reference evidence="2" key="2">
    <citation type="journal article" date="2015" name="Data Brief">
        <title>Shoot transcriptome of the giant reed, Arundo donax.</title>
        <authorList>
            <person name="Barrero R.A."/>
            <person name="Guerrero F.D."/>
            <person name="Moolhuijzen P."/>
            <person name="Goolsby J.A."/>
            <person name="Tidwell J."/>
            <person name="Bellgard S.E."/>
            <person name="Bellgard M.I."/>
        </authorList>
    </citation>
    <scope>NUCLEOTIDE SEQUENCE</scope>
    <source>
        <tissue evidence="2">Shoot tissue taken approximately 20 cm above the soil surface</tissue>
    </source>
</reference>